<comment type="subcellular location">
    <subcellularLocation>
        <location evidence="1">Membrane</location>
        <topology evidence="1">Multi-pass membrane protein</topology>
    </subcellularLocation>
</comment>
<comment type="catalytic activity">
    <reaction evidence="6">
        <text>a diacylglycerol + H2O = a monoacylglycerol + a fatty acid + H(+)</text>
        <dbReference type="Rhea" id="RHEA:32731"/>
        <dbReference type="ChEBI" id="CHEBI:15377"/>
        <dbReference type="ChEBI" id="CHEBI:15378"/>
        <dbReference type="ChEBI" id="CHEBI:17408"/>
        <dbReference type="ChEBI" id="CHEBI:18035"/>
        <dbReference type="ChEBI" id="CHEBI:28868"/>
    </reaction>
</comment>
<feature type="transmembrane region" description="Helical" evidence="9">
    <location>
        <begin position="490"/>
        <end position="513"/>
    </location>
</feature>
<reference evidence="10" key="1">
    <citation type="submission" date="2023-03" db="EMBL/GenBank/DDBJ databases">
        <title>Mating type loci evolution in Malassezia.</title>
        <authorList>
            <person name="Coelho M.A."/>
        </authorList>
    </citation>
    <scope>NUCLEOTIDE SEQUENCE</scope>
    <source>
        <strain evidence="10">CBS 14135</strain>
    </source>
</reference>
<evidence type="ECO:0000256" key="8">
    <source>
        <dbReference type="SAM" id="MobiDB-lite"/>
    </source>
</evidence>
<dbReference type="PANTHER" id="PTHR17920">
    <property type="entry name" value="TRANSMEMBRANE AND COILED-COIL DOMAIN-CONTAINING PROTEIN 4 TMCO4"/>
    <property type="match status" value="1"/>
</dbReference>
<dbReference type="GO" id="GO:0016020">
    <property type="term" value="C:membrane"/>
    <property type="evidence" value="ECO:0007669"/>
    <property type="project" value="UniProtKB-SubCell"/>
</dbReference>
<feature type="region of interest" description="Disordered" evidence="8">
    <location>
        <begin position="239"/>
        <end position="304"/>
    </location>
</feature>
<keyword evidence="11" id="KW-1185">Reference proteome</keyword>
<feature type="compositionally biased region" description="Low complexity" evidence="8">
    <location>
        <begin position="1045"/>
        <end position="1055"/>
    </location>
</feature>
<evidence type="ECO:0000313" key="10">
    <source>
        <dbReference type="EMBL" id="WFC94126.1"/>
    </source>
</evidence>
<dbReference type="AlphaFoldDB" id="A0AAF0INV3"/>
<feature type="region of interest" description="Disordered" evidence="8">
    <location>
        <begin position="1"/>
        <end position="47"/>
    </location>
</feature>
<dbReference type="Proteomes" id="UP001216638">
    <property type="component" value="Chromosome 1"/>
</dbReference>
<feature type="compositionally biased region" description="Basic and acidic residues" evidence="8">
    <location>
        <begin position="1126"/>
        <end position="1137"/>
    </location>
</feature>
<evidence type="ECO:0000256" key="7">
    <source>
        <dbReference type="ARBA" id="ARBA00048461"/>
    </source>
</evidence>
<feature type="compositionally biased region" description="Polar residues" evidence="8">
    <location>
        <begin position="265"/>
        <end position="275"/>
    </location>
</feature>
<keyword evidence="4 9" id="KW-1133">Transmembrane helix</keyword>
<feature type="compositionally biased region" description="Acidic residues" evidence="8">
    <location>
        <begin position="24"/>
        <end position="33"/>
    </location>
</feature>
<evidence type="ECO:0000256" key="4">
    <source>
        <dbReference type="ARBA" id="ARBA00022989"/>
    </source>
</evidence>
<evidence type="ECO:0000256" key="5">
    <source>
        <dbReference type="ARBA" id="ARBA00023136"/>
    </source>
</evidence>
<keyword evidence="5 9" id="KW-0472">Membrane</keyword>
<protein>
    <recommendedName>
        <fullName evidence="12">DUF726-domain-containing protein</fullName>
    </recommendedName>
</protein>
<name>A0AAF0INV3_9BASI</name>
<dbReference type="InterPro" id="IPR029058">
    <property type="entry name" value="AB_hydrolase_fold"/>
</dbReference>
<dbReference type="EMBL" id="CP119951">
    <property type="protein sequence ID" value="WFC94126.1"/>
    <property type="molecule type" value="Genomic_DNA"/>
</dbReference>
<evidence type="ECO:0000313" key="11">
    <source>
        <dbReference type="Proteomes" id="UP001216638"/>
    </source>
</evidence>
<keyword evidence="3 9" id="KW-0812">Transmembrane</keyword>
<dbReference type="SUPFAM" id="SSF53474">
    <property type="entry name" value="alpha/beta-Hydrolases"/>
    <property type="match status" value="1"/>
</dbReference>
<gene>
    <name evidence="10" type="ORF">MBRA1_000758</name>
</gene>
<feature type="compositionally biased region" description="Pro residues" evidence="8">
    <location>
        <begin position="255"/>
        <end position="264"/>
    </location>
</feature>
<comment type="catalytic activity">
    <reaction evidence="7">
        <text>a monoacylglycerol + H2O = glycerol + a fatty acid + H(+)</text>
        <dbReference type="Rhea" id="RHEA:15245"/>
        <dbReference type="ChEBI" id="CHEBI:15377"/>
        <dbReference type="ChEBI" id="CHEBI:15378"/>
        <dbReference type="ChEBI" id="CHEBI:17408"/>
        <dbReference type="ChEBI" id="CHEBI:17754"/>
        <dbReference type="ChEBI" id="CHEBI:28868"/>
    </reaction>
</comment>
<feature type="transmembrane region" description="Helical" evidence="9">
    <location>
        <begin position="448"/>
        <end position="470"/>
    </location>
</feature>
<evidence type="ECO:0008006" key="12">
    <source>
        <dbReference type="Google" id="ProtNLM"/>
    </source>
</evidence>
<dbReference type="PANTHER" id="PTHR17920:SF3">
    <property type="entry name" value="TRANSMEMBRANE AND COILED-COIL DOMAIN-CONTAINING PROTEIN 4"/>
    <property type="match status" value="1"/>
</dbReference>
<feature type="compositionally biased region" description="Low complexity" evidence="8">
    <location>
        <begin position="980"/>
        <end position="1004"/>
    </location>
</feature>
<feature type="region of interest" description="Disordered" evidence="8">
    <location>
        <begin position="852"/>
        <end position="1066"/>
    </location>
</feature>
<evidence type="ECO:0000256" key="1">
    <source>
        <dbReference type="ARBA" id="ARBA00004141"/>
    </source>
</evidence>
<evidence type="ECO:0000256" key="3">
    <source>
        <dbReference type="ARBA" id="ARBA00022692"/>
    </source>
</evidence>
<feature type="compositionally biased region" description="Acidic residues" evidence="8">
    <location>
        <begin position="866"/>
        <end position="875"/>
    </location>
</feature>
<dbReference type="Pfam" id="PF05277">
    <property type="entry name" value="DUF726"/>
    <property type="match status" value="1"/>
</dbReference>
<evidence type="ECO:0000256" key="9">
    <source>
        <dbReference type="SAM" id="Phobius"/>
    </source>
</evidence>
<dbReference type="InterPro" id="IPR007941">
    <property type="entry name" value="DUF726"/>
</dbReference>
<comment type="similarity">
    <text evidence="2">Belongs to the TMCO4 family.</text>
</comment>
<feature type="compositionally biased region" description="Basic and acidic residues" evidence="8">
    <location>
        <begin position="960"/>
        <end position="975"/>
    </location>
</feature>
<feature type="compositionally biased region" description="Polar residues" evidence="8">
    <location>
        <begin position="936"/>
        <end position="956"/>
    </location>
</feature>
<proteinExistence type="inferred from homology"/>
<feature type="region of interest" description="Disordered" evidence="8">
    <location>
        <begin position="1103"/>
        <end position="1147"/>
    </location>
</feature>
<sequence>MLGRHADFDDEWEEMPIERVSAADIEDDSDESDTQNMPSHVRSQRAHAARRMLLGSRGTLAHATSNHAGEHLDVHDVRGYDWRTRPDADESVEEPRGTEYTQLRLDEAEDEEELHAATEYLFQEDLNRIGDMDDDPTAAPISQLAMTKRLLNETQKIAYVGLCCITAYEMLRETQHLEPTEPKPASKNTSEWLLRVMVRLYQHLDIDVQEQTMIDSLAHHGILASDLARSLITTHTIANPGYDPTLDDSTDEPPKPVLPTPPTQSAPLAEPTSTAAPAGESTKAAVPPSSPPPAPAPVHGDVKMSVRTDPNTAAQIAERDAAATESTVSAPVVDAQALHRSEPSVPPSQNTLEGVTTEISASTKTITLDIRWTVLCDLFLVLTADSVYDARSRVLLERVAQALQLTWMDLTKFEKRVTDALEIEEDVQTLNDARVSERRRASAQKKRMMMMGLATVGGGLVIGLSAGLLAPVIGAGIGAALGAVGISGTSAFLGGGVGAAAITTTGTLGGAALGGRGMSRRTRSVKTFEFRPMHNHKRVNCIVTVPGFLRGPEDDPTLPFGVIDPVMGDAFSVMWEPEMMREMGNAMSILWNETIVQGVQQVLAATVAGAMFSALAWPLWLTKLSYIIDNPWSNATERARAAGLILADVLMNRQLGVRPITLVGFSLGARMIYYALRELAHKKAYGIVQNVYLLGAPVTAREAEWKQVRSVVSGRFVNGMYHTDPAFSRSDWLLAYLHRATSGGFHSIAGLHPIEYDCNIENVDVTHLVPGHLSYRVLTPLVLGELGFKTTADYFDEPESLDQVPEREVVFDAGLDTPSTPKSKLSFKNIFSRKTPREERTERTAAALSAAVRTTAADASKRDEYVVDDDATETEGDQKSLGATEVSAATEQASGPPPVPKDGATESVDTKEPTQTVGSDTPAGVAEQAEAPAQHSVENLATSASAADLDVSSQAPVPTERGEASEAGPEQEKVPVGEQPTSPSAALAPPAQAASTTASSAETPTEPHQDVWPESPAARGAEPAAMPHDATERAEAPPSSPPSLPASSPDTAEPADAPPAPAPSAAAFASVTATARNYGLSSEEAERLASQFQGTTLSAVSTFPADDAWDSPSLAIPLSDATDAANDPRHAADRARLPEWAAENPWG</sequence>
<organism evidence="10 11">
    <name type="scientific">Malassezia brasiliensis</name>
    <dbReference type="NCBI Taxonomy" id="1821822"/>
    <lineage>
        <taxon>Eukaryota</taxon>
        <taxon>Fungi</taxon>
        <taxon>Dikarya</taxon>
        <taxon>Basidiomycota</taxon>
        <taxon>Ustilaginomycotina</taxon>
        <taxon>Malasseziomycetes</taxon>
        <taxon>Malasseziales</taxon>
        <taxon>Malasseziaceae</taxon>
        <taxon>Malassezia</taxon>
    </lineage>
</organism>
<evidence type="ECO:0000256" key="2">
    <source>
        <dbReference type="ARBA" id="ARBA00009824"/>
    </source>
</evidence>
<accession>A0AAF0INV3</accession>
<evidence type="ECO:0000256" key="6">
    <source>
        <dbReference type="ARBA" id="ARBA00047591"/>
    </source>
</evidence>